<gene>
    <name evidence="4" type="ORF">CKAN_00882900</name>
</gene>
<accession>A0A443NNV4</accession>
<comment type="similarity">
    <text evidence="1">Belongs to the PPR family. P subfamily.</text>
</comment>
<feature type="repeat" description="PPR" evidence="3">
    <location>
        <begin position="353"/>
        <end position="387"/>
    </location>
</feature>
<dbReference type="InterPro" id="IPR002885">
    <property type="entry name" value="PPR_rpt"/>
</dbReference>
<evidence type="ECO:0000313" key="5">
    <source>
        <dbReference type="Proteomes" id="UP000283530"/>
    </source>
</evidence>
<feature type="repeat" description="PPR" evidence="3">
    <location>
        <begin position="424"/>
        <end position="458"/>
    </location>
</feature>
<name>A0A443NNV4_9MAGN</name>
<feature type="repeat" description="PPR" evidence="3">
    <location>
        <begin position="235"/>
        <end position="269"/>
    </location>
</feature>
<dbReference type="EMBL" id="QPKB01000003">
    <property type="protein sequence ID" value="RWR80202.1"/>
    <property type="molecule type" value="Genomic_DNA"/>
</dbReference>
<dbReference type="STRING" id="337451.A0A443NNV4"/>
<reference evidence="4 5" key="1">
    <citation type="journal article" date="2019" name="Nat. Plants">
        <title>Stout camphor tree genome fills gaps in understanding of flowering plant genome evolution.</title>
        <authorList>
            <person name="Chaw S.M."/>
            <person name="Liu Y.C."/>
            <person name="Wu Y.W."/>
            <person name="Wang H.Y."/>
            <person name="Lin C.I."/>
            <person name="Wu C.S."/>
            <person name="Ke H.M."/>
            <person name="Chang L.Y."/>
            <person name="Hsu C.Y."/>
            <person name="Yang H.T."/>
            <person name="Sudianto E."/>
            <person name="Hsu M.H."/>
            <person name="Wu K.P."/>
            <person name="Wang L.N."/>
            <person name="Leebens-Mack J.H."/>
            <person name="Tsai I.J."/>
        </authorList>
    </citation>
    <scope>NUCLEOTIDE SEQUENCE [LARGE SCALE GENOMIC DNA]</scope>
    <source>
        <strain evidence="5">cv. Chaw 1501</strain>
        <tissue evidence="4">Young leaves</tissue>
    </source>
</reference>
<protein>
    <submittedName>
        <fullName evidence="4">Pentatricopeptide repeat-containing protein</fullName>
    </submittedName>
</protein>
<keyword evidence="5" id="KW-1185">Reference proteome</keyword>
<dbReference type="InterPro" id="IPR050872">
    <property type="entry name" value="PPR_P_subfamily"/>
</dbReference>
<dbReference type="Pfam" id="PF13041">
    <property type="entry name" value="PPR_2"/>
    <property type="match status" value="3"/>
</dbReference>
<dbReference type="PANTHER" id="PTHR46128">
    <property type="entry name" value="MITOCHONDRIAL GROUP I INTRON SPLICING FACTOR CCM1"/>
    <property type="match status" value="1"/>
</dbReference>
<dbReference type="OrthoDB" id="185373at2759"/>
<feature type="repeat" description="PPR" evidence="3">
    <location>
        <begin position="270"/>
        <end position="304"/>
    </location>
</feature>
<dbReference type="Gene3D" id="1.25.40.10">
    <property type="entry name" value="Tetratricopeptide repeat domain"/>
    <property type="match status" value="2"/>
</dbReference>
<comment type="caution">
    <text evidence="4">The sequence shown here is derived from an EMBL/GenBank/DDBJ whole genome shotgun (WGS) entry which is preliminary data.</text>
</comment>
<proteinExistence type="inferred from homology"/>
<dbReference type="InterPro" id="IPR011990">
    <property type="entry name" value="TPR-like_helical_dom_sf"/>
</dbReference>
<dbReference type="Pfam" id="PF01535">
    <property type="entry name" value="PPR"/>
    <property type="match status" value="1"/>
</dbReference>
<evidence type="ECO:0000256" key="3">
    <source>
        <dbReference type="PROSITE-ProRule" id="PRU00708"/>
    </source>
</evidence>
<keyword evidence="2" id="KW-0677">Repeat</keyword>
<sequence length="520" mass="59917">MQVVILRLGAAACGWRRSWRESIKMASLLERSRTIICILLLPNRSALQFVQLEFGLRHLCSSTLATTSPTHKASLSEPLSHGSLVRQVMTAMLQNRSFDTCLMGTPKHQIWTVDAVREVLKAIPRFFFQSGRSVGRQKGFRRRAPLKQRNLFQEAEDLRKGLRIHGPAAYKDPIQVKQGVDKALEFYYWLEMQCGFVHTETTCREMACILAKGNDLKKLWHFLQEMAKRRDDLVNTATLTCIIKYLGEEGLVKEALAAFYRMKQFHCKPDVVAYNSIICALCRVGYFKKARFLLDQMEMPGSRCPPDTFTYTILIGFYCKYSLQTGCRKAIRRRLWEANHLFRIMLWKGFVPDVVTYNCLIDGLCKTHRIGRALELFNDMLLKGCSPNKVTYNSFVRYYSIVNEIDKAIEMMRNMRLRSHGIPTSSSYTPIIHALCEAGRPTEAQDFLSEMVDEGCIPRDYTYKLVRLALTSARKADLPDELCERIEYGINIRHRQVMRVKPIMPYNEGLLQEQMNIGKG</sequence>
<organism evidence="4 5">
    <name type="scientific">Cinnamomum micranthum f. kanehirae</name>
    <dbReference type="NCBI Taxonomy" id="337451"/>
    <lineage>
        <taxon>Eukaryota</taxon>
        <taxon>Viridiplantae</taxon>
        <taxon>Streptophyta</taxon>
        <taxon>Embryophyta</taxon>
        <taxon>Tracheophyta</taxon>
        <taxon>Spermatophyta</taxon>
        <taxon>Magnoliopsida</taxon>
        <taxon>Magnoliidae</taxon>
        <taxon>Laurales</taxon>
        <taxon>Lauraceae</taxon>
        <taxon>Cinnamomum</taxon>
    </lineage>
</organism>
<dbReference type="Proteomes" id="UP000283530">
    <property type="component" value="Unassembled WGS sequence"/>
</dbReference>
<dbReference type="PANTHER" id="PTHR46128:SF324">
    <property type="entry name" value="PENTACOTRIPEPTIDE-REPEAT REGION OF PRORP DOMAIN-CONTAINING PROTEIN"/>
    <property type="match status" value="1"/>
</dbReference>
<dbReference type="PROSITE" id="PS51375">
    <property type="entry name" value="PPR"/>
    <property type="match status" value="4"/>
</dbReference>
<evidence type="ECO:0000256" key="2">
    <source>
        <dbReference type="ARBA" id="ARBA00022737"/>
    </source>
</evidence>
<evidence type="ECO:0000256" key="1">
    <source>
        <dbReference type="ARBA" id="ARBA00007626"/>
    </source>
</evidence>
<dbReference type="NCBIfam" id="TIGR00756">
    <property type="entry name" value="PPR"/>
    <property type="match status" value="5"/>
</dbReference>
<dbReference type="AlphaFoldDB" id="A0A443NNV4"/>
<evidence type="ECO:0000313" key="4">
    <source>
        <dbReference type="EMBL" id="RWR80202.1"/>
    </source>
</evidence>